<feature type="chain" id="PRO_5040341815" evidence="1">
    <location>
        <begin position="20"/>
        <end position="328"/>
    </location>
</feature>
<keyword evidence="1" id="KW-0732">Signal</keyword>
<sequence length="328" mass="36471">MALINILLAAAFGVNLVAAQMQCNGYRLPAYDDCETVLSDFAMKDNEEVFHENGEDNIPQPSCKWWYKNDGNCRITHCYTMTNDAAGTVMKRTGSAIASDYQKVHDKCVSWRAGGTYTETFTITDVFNDEDQSTPALTDVSTSSSGVVSGKTSLEAYYKWKAEHAPKNEPAEARQKARSIPAKMVERVRNQKRDGVKDDKEFNTPFSAIGVRNTDAVEHGPRLGTGVGYKYEVSESTKWSVSTSIELGGAWNIFTASMGITVSREDTFTVTEGLTFDVKCDKTGQVLFYPFYDYYQTQFFPSETWADIWVPVHSGKNINGEIAINCLG</sequence>
<name>A0A9N9UBZ0_9HYPO</name>
<protein>
    <submittedName>
        <fullName evidence="2">Uncharacterized protein</fullName>
    </submittedName>
</protein>
<gene>
    <name evidence="2" type="ORF">CBYS24578_00006709</name>
</gene>
<keyword evidence="3" id="KW-1185">Reference proteome</keyword>
<accession>A0A9N9UBZ0</accession>
<dbReference type="OrthoDB" id="3677120at2759"/>
<dbReference type="EMBL" id="CABFNO020001394">
    <property type="protein sequence ID" value="CAG9985030.1"/>
    <property type="molecule type" value="Genomic_DNA"/>
</dbReference>
<dbReference type="Proteomes" id="UP000754883">
    <property type="component" value="Unassembled WGS sequence"/>
</dbReference>
<feature type="signal peptide" evidence="1">
    <location>
        <begin position="1"/>
        <end position="19"/>
    </location>
</feature>
<evidence type="ECO:0000313" key="2">
    <source>
        <dbReference type="EMBL" id="CAG9985030.1"/>
    </source>
</evidence>
<evidence type="ECO:0000313" key="3">
    <source>
        <dbReference type="Proteomes" id="UP000754883"/>
    </source>
</evidence>
<reference evidence="3" key="1">
    <citation type="submission" date="2019-06" db="EMBL/GenBank/DDBJ databases">
        <authorList>
            <person name="Broberg M."/>
        </authorList>
    </citation>
    <scope>NUCLEOTIDE SEQUENCE [LARGE SCALE GENOMIC DNA]</scope>
</reference>
<reference evidence="2 3" key="2">
    <citation type="submission" date="2021-10" db="EMBL/GenBank/DDBJ databases">
        <authorList>
            <person name="Piombo E."/>
        </authorList>
    </citation>
    <scope>NUCLEOTIDE SEQUENCE [LARGE SCALE GENOMIC DNA]</scope>
</reference>
<dbReference type="AlphaFoldDB" id="A0A9N9UBZ0"/>
<comment type="caution">
    <text evidence="2">The sequence shown here is derived from an EMBL/GenBank/DDBJ whole genome shotgun (WGS) entry which is preliminary data.</text>
</comment>
<proteinExistence type="predicted"/>
<organism evidence="2 3">
    <name type="scientific">Clonostachys byssicola</name>
    <dbReference type="NCBI Taxonomy" id="160290"/>
    <lineage>
        <taxon>Eukaryota</taxon>
        <taxon>Fungi</taxon>
        <taxon>Dikarya</taxon>
        <taxon>Ascomycota</taxon>
        <taxon>Pezizomycotina</taxon>
        <taxon>Sordariomycetes</taxon>
        <taxon>Hypocreomycetidae</taxon>
        <taxon>Hypocreales</taxon>
        <taxon>Bionectriaceae</taxon>
        <taxon>Clonostachys</taxon>
    </lineage>
</organism>
<evidence type="ECO:0000256" key="1">
    <source>
        <dbReference type="SAM" id="SignalP"/>
    </source>
</evidence>